<dbReference type="GO" id="GO:0008270">
    <property type="term" value="F:zinc ion binding"/>
    <property type="evidence" value="ECO:0007669"/>
    <property type="project" value="UniProtKB-KW"/>
</dbReference>
<keyword evidence="6" id="KW-0804">Transcription</keyword>
<reference evidence="10" key="1">
    <citation type="submission" date="2020-06" db="EMBL/GenBank/DDBJ databases">
        <title>WGS assembly of Ceratodon purpureus strain R40.</title>
        <authorList>
            <person name="Carey S.B."/>
            <person name="Jenkins J."/>
            <person name="Shu S."/>
            <person name="Lovell J.T."/>
            <person name="Sreedasyam A."/>
            <person name="Maumus F."/>
            <person name="Tiley G.P."/>
            <person name="Fernandez-Pozo N."/>
            <person name="Barry K."/>
            <person name="Chen C."/>
            <person name="Wang M."/>
            <person name="Lipzen A."/>
            <person name="Daum C."/>
            <person name="Saski C.A."/>
            <person name="Payton A.C."/>
            <person name="Mcbreen J.C."/>
            <person name="Conrad R.E."/>
            <person name="Kollar L.M."/>
            <person name="Olsson S."/>
            <person name="Huttunen S."/>
            <person name="Landis J.B."/>
            <person name="Wickett N.J."/>
            <person name="Johnson M.G."/>
            <person name="Rensing S.A."/>
            <person name="Grimwood J."/>
            <person name="Schmutz J."/>
            <person name="Mcdaniel S.F."/>
        </authorList>
    </citation>
    <scope>NUCLEOTIDE SEQUENCE</scope>
    <source>
        <strain evidence="10">R40</strain>
    </source>
</reference>
<keyword evidence="5" id="KW-0238">DNA-binding</keyword>
<dbReference type="EMBL" id="CM026431">
    <property type="protein sequence ID" value="KAG0560037.1"/>
    <property type="molecule type" value="Genomic_DNA"/>
</dbReference>
<feature type="compositionally biased region" description="Low complexity" evidence="8">
    <location>
        <begin position="18"/>
        <end position="30"/>
    </location>
</feature>
<keyword evidence="4" id="KW-0805">Transcription regulation</keyword>
<dbReference type="Pfam" id="PF02701">
    <property type="entry name" value="Zn_ribbon_Dof"/>
    <property type="match status" value="1"/>
</dbReference>
<keyword evidence="1" id="KW-0479">Metal-binding</keyword>
<feature type="compositionally biased region" description="Gly residues" evidence="8">
    <location>
        <begin position="51"/>
        <end position="66"/>
    </location>
</feature>
<dbReference type="PROSITE" id="PS01361">
    <property type="entry name" value="ZF_DOF_1"/>
    <property type="match status" value="1"/>
</dbReference>
<keyword evidence="3" id="KW-0862">Zinc</keyword>
<dbReference type="InterPro" id="IPR045174">
    <property type="entry name" value="Dof"/>
</dbReference>
<dbReference type="InterPro" id="IPR003851">
    <property type="entry name" value="Znf_Dof"/>
</dbReference>
<name>A0A8T0GN69_CERPU</name>
<evidence type="ECO:0000256" key="1">
    <source>
        <dbReference type="ARBA" id="ARBA00022723"/>
    </source>
</evidence>
<keyword evidence="11" id="KW-1185">Reference proteome</keyword>
<feature type="domain" description="Dof-type" evidence="9">
    <location>
        <begin position="73"/>
        <end position="127"/>
    </location>
</feature>
<evidence type="ECO:0000256" key="5">
    <source>
        <dbReference type="ARBA" id="ARBA00023125"/>
    </source>
</evidence>
<dbReference type="PROSITE" id="PS50884">
    <property type="entry name" value="ZF_DOF_2"/>
    <property type="match status" value="1"/>
</dbReference>
<accession>A0A8T0GN69</accession>
<keyword evidence="7" id="KW-0539">Nucleus</keyword>
<evidence type="ECO:0000256" key="7">
    <source>
        <dbReference type="ARBA" id="ARBA00023242"/>
    </source>
</evidence>
<dbReference type="AlphaFoldDB" id="A0A8T0GN69"/>
<evidence type="ECO:0000259" key="9">
    <source>
        <dbReference type="PROSITE" id="PS50884"/>
    </source>
</evidence>
<feature type="compositionally biased region" description="Polar residues" evidence="8">
    <location>
        <begin position="384"/>
        <end position="403"/>
    </location>
</feature>
<evidence type="ECO:0000256" key="4">
    <source>
        <dbReference type="ARBA" id="ARBA00023015"/>
    </source>
</evidence>
<dbReference type="GO" id="GO:0003677">
    <property type="term" value="F:DNA binding"/>
    <property type="evidence" value="ECO:0007669"/>
    <property type="project" value="UniProtKB-KW"/>
</dbReference>
<evidence type="ECO:0000256" key="2">
    <source>
        <dbReference type="ARBA" id="ARBA00022771"/>
    </source>
</evidence>
<gene>
    <name evidence="10" type="ORF">KC19_10G149500</name>
</gene>
<feature type="region of interest" description="Disordered" evidence="8">
    <location>
        <begin position="112"/>
        <end position="181"/>
    </location>
</feature>
<keyword evidence="2" id="KW-0863">Zinc-finger</keyword>
<organism evidence="10 11">
    <name type="scientific">Ceratodon purpureus</name>
    <name type="common">Fire moss</name>
    <name type="synonym">Dicranum purpureum</name>
    <dbReference type="NCBI Taxonomy" id="3225"/>
    <lineage>
        <taxon>Eukaryota</taxon>
        <taxon>Viridiplantae</taxon>
        <taxon>Streptophyta</taxon>
        <taxon>Embryophyta</taxon>
        <taxon>Bryophyta</taxon>
        <taxon>Bryophytina</taxon>
        <taxon>Bryopsida</taxon>
        <taxon>Dicranidae</taxon>
        <taxon>Pseudoditrichales</taxon>
        <taxon>Ditrichaceae</taxon>
        <taxon>Ceratodon</taxon>
    </lineage>
</organism>
<feature type="region of interest" description="Disordered" evidence="8">
    <location>
        <begin position="337"/>
        <end position="403"/>
    </location>
</feature>
<evidence type="ECO:0000256" key="3">
    <source>
        <dbReference type="ARBA" id="ARBA00022833"/>
    </source>
</evidence>
<dbReference type="PANTHER" id="PTHR31089:SF22">
    <property type="entry name" value="CYCLIC DOF FACTOR 4"/>
    <property type="match status" value="1"/>
</dbReference>
<dbReference type="Proteomes" id="UP000822688">
    <property type="component" value="Chromosome 10"/>
</dbReference>
<protein>
    <recommendedName>
        <fullName evidence="9">Dof-type domain-containing protein</fullName>
    </recommendedName>
</protein>
<evidence type="ECO:0000256" key="8">
    <source>
        <dbReference type="SAM" id="MobiDB-lite"/>
    </source>
</evidence>
<comment type="caution">
    <text evidence="10">The sequence shown here is derived from an EMBL/GenBank/DDBJ whole genome shotgun (WGS) entry which is preliminary data.</text>
</comment>
<dbReference type="PANTHER" id="PTHR31089">
    <property type="entry name" value="CYCLIC DOF FACTOR 2"/>
    <property type="match status" value="1"/>
</dbReference>
<evidence type="ECO:0000256" key="6">
    <source>
        <dbReference type="ARBA" id="ARBA00023163"/>
    </source>
</evidence>
<sequence>MHLPISHLSGFEEDASEELQAQLQGAQSGSQDDEGSHNSQSQGSGKEGSKEGGSGDGAGGGDGAVGGRPPKDLPCPRCQSMNTKFCYYNNYSVNQPRHFCRNCQRYWTVGGTLRNVPVGGGSRKKSSRSRARSDPYYRPNAPATGSEEGQDDDQRDPRHGQHPAMARPMHPDGAFGDAGFPDFPMHPSQISSFLQFALHGQATHGLGLQFPPFLDPPGFAMTPEEEAELQAFYEATTQSGMMTTAAAMMGSGLWVPELEPAHVALMQKAALWAEAQRIQSMARRAQAAAWADQERECKPVVSPPILQQRAPMEEAGQRQQAAASLHRRPGFWETALMHSRPSRRPAGSSQRSSPWDEAKPEGDNSQNNIVAEDGTYSQPGYDVESSSWAPSTALNSSNPEMFY</sequence>
<feature type="region of interest" description="Disordered" evidence="8">
    <location>
        <begin position="1"/>
        <end position="68"/>
    </location>
</feature>
<evidence type="ECO:0000313" key="10">
    <source>
        <dbReference type="EMBL" id="KAG0560037.1"/>
    </source>
</evidence>
<proteinExistence type="predicted"/>
<evidence type="ECO:0000313" key="11">
    <source>
        <dbReference type="Proteomes" id="UP000822688"/>
    </source>
</evidence>
<dbReference type="GO" id="GO:0003700">
    <property type="term" value="F:DNA-binding transcription factor activity"/>
    <property type="evidence" value="ECO:0007669"/>
    <property type="project" value="InterPro"/>
</dbReference>